<protein>
    <submittedName>
        <fullName evidence="1">Uncharacterized protein</fullName>
    </submittedName>
</protein>
<proteinExistence type="predicted"/>
<evidence type="ECO:0000313" key="1">
    <source>
        <dbReference type="EMBL" id="KAJ8125640.1"/>
    </source>
</evidence>
<dbReference type="EMBL" id="JAPUUL010002251">
    <property type="protein sequence ID" value="KAJ8125640.1"/>
    <property type="molecule type" value="Genomic_DNA"/>
</dbReference>
<gene>
    <name evidence="1" type="ORF">O1611_g8000</name>
</gene>
<reference evidence="1" key="1">
    <citation type="submission" date="2022-12" db="EMBL/GenBank/DDBJ databases">
        <title>Genome Sequence of Lasiodiplodia mahajangana.</title>
        <authorList>
            <person name="Buettner E."/>
        </authorList>
    </citation>
    <scope>NUCLEOTIDE SEQUENCE</scope>
    <source>
        <strain evidence="1">VT137</strain>
    </source>
</reference>
<comment type="caution">
    <text evidence="1">The sequence shown here is derived from an EMBL/GenBank/DDBJ whole genome shotgun (WGS) entry which is preliminary data.</text>
</comment>
<evidence type="ECO:0000313" key="2">
    <source>
        <dbReference type="Proteomes" id="UP001153332"/>
    </source>
</evidence>
<sequence length="166" mass="18806">MESNESKYSIIRQGAYGNDPDSDSELVGHVLYFEATEEPRHTKEYAPAVESVGQRHSWQYLGEFGQPSPWRGQPNEEVDEAWNKIAKKGAISVTKQELERLGKLHNSSVILPDESGGGYMASMEASHQMHCLDMLRKFSYRDYFADKTPVFSDALKLRPHLGMIVL</sequence>
<keyword evidence="2" id="KW-1185">Reference proteome</keyword>
<organism evidence="1 2">
    <name type="scientific">Lasiodiplodia mahajangana</name>
    <dbReference type="NCBI Taxonomy" id="1108764"/>
    <lineage>
        <taxon>Eukaryota</taxon>
        <taxon>Fungi</taxon>
        <taxon>Dikarya</taxon>
        <taxon>Ascomycota</taxon>
        <taxon>Pezizomycotina</taxon>
        <taxon>Dothideomycetes</taxon>
        <taxon>Dothideomycetes incertae sedis</taxon>
        <taxon>Botryosphaeriales</taxon>
        <taxon>Botryosphaeriaceae</taxon>
        <taxon>Lasiodiplodia</taxon>
    </lineage>
</organism>
<dbReference type="Proteomes" id="UP001153332">
    <property type="component" value="Unassembled WGS sequence"/>
</dbReference>
<name>A0ACC2JDU1_9PEZI</name>
<accession>A0ACC2JDU1</accession>